<sequence length="437" mass="49136">MEPTTATTNEKPVPVQLPVTDKELVSVKPSAIDILTSEQLQLLQQTWTLFIDAIIEADKEVAKPSTPASSIPAKASSWSIFGRSKTNSIESTPSPTLQPSAANLDSPAVSNDQDSSKTLSMLYELGLAMHGEDPDVYVMRFLRARKWVPEDAVNMLVNMLRWRASFGVRQILLEAEGPLHKSEMKRCQSYFCGTDKEGRICCFVHANRHNTSDLVRNLSEKLIVLTMESACMILQQPEFKSTTATMLVDLRDAGIQHQDSIATRFMLNVMQNYYPERLGRALIISAPWIFSGFWQLIKPWLDPVVQAKVVFVSREEVSQYVDISQTVKHLGGEMRDFVYTDAPESELNGITKLRSEMSQTERDDIWASFKQGLDEYVATTLAWCKGTDGVDNGARLIAAKRIQSDYVRLTPIVRAPTNYHRMGIHRDEAFKSIVTLV</sequence>
<dbReference type="SUPFAM" id="SSF52087">
    <property type="entry name" value="CRAL/TRIO domain"/>
    <property type="match status" value="1"/>
</dbReference>
<dbReference type="OrthoDB" id="75724at2759"/>
<dbReference type="CDD" id="cd00170">
    <property type="entry name" value="SEC14"/>
    <property type="match status" value="1"/>
</dbReference>
<proteinExistence type="predicted"/>
<dbReference type="Proteomes" id="UP000077115">
    <property type="component" value="Unassembled WGS sequence"/>
</dbReference>
<reference evidence="3 4" key="2">
    <citation type="submission" date="2016-05" db="EMBL/GenBank/DDBJ databases">
        <title>Lineage-specific infection strategies underlie the spectrum of fungal disease in amphibians.</title>
        <authorList>
            <person name="Cuomo C.A."/>
            <person name="Farrer R.A."/>
            <person name="James T."/>
            <person name="Longcore J."/>
            <person name="Birren B."/>
        </authorList>
    </citation>
    <scope>NUCLEOTIDE SEQUENCE [LARGE SCALE GENOMIC DNA]</scope>
    <source>
        <strain evidence="3 4">JEL423</strain>
    </source>
</reference>
<dbReference type="EMBL" id="DS022304">
    <property type="protein sequence ID" value="OAJ40599.1"/>
    <property type="molecule type" value="Genomic_DNA"/>
</dbReference>
<evidence type="ECO:0000313" key="4">
    <source>
        <dbReference type="Proteomes" id="UP000077115"/>
    </source>
</evidence>
<dbReference type="InterPro" id="IPR052432">
    <property type="entry name" value="PITP/CRAL-TRIO"/>
</dbReference>
<feature type="region of interest" description="Disordered" evidence="1">
    <location>
        <begin position="87"/>
        <end position="113"/>
    </location>
</feature>
<dbReference type="eggNOG" id="KOG1470">
    <property type="taxonomic scope" value="Eukaryota"/>
</dbReference>
<dbReference type="Pfam" id="PF03765">
    <property type="entry name" value="CRAL_TRIO_N"/>
    <property type="match status" value="1"/>
</dbReference>
<dbReference type="InterPro" id="IPR001251">
    <property type="entry name" value="CRAL-TRIO_dom"/>
</dbReference>
<accession>A0A177WKG8</accession>
<dbReference type="PROSITE" id="PS50191">
    <property type="entry name" value="CRAL_TRIO"/>
    <property type="match status" value="1"/>
</dbReference>
<dbReference type="VEuPathDB" id="FungiDB:BDEG_24312"/>
<evidence type="ECO:0000256" key="1">
    <source>
        <dbReference type="SAM" id="MobiDB-lite"/>
    </source>
</evidence>
<reference evidence="3 4" key="1">
    <citation type="submission" date="2006-10" db="EMBL/GenBank/DDBJ databases">
        <title>The Genome Sequence of Batrachochytrium dendrobatidis JEL423.</title>
        <authorList>
            <consortium name="The Broad Institute Genome Sequencing Platform"/>
            <person name="Birren B."/>
            <person name="Lander E."/>
            <person name="Galagan J."/>
            <person name="Cuomo C."/>
            <person name="Devon K."/>
            <person name="Jaffe D."/>
            <person name="Butler J."/>
            <person name="Alvarez P."/>
            <person name="Gnerre S."/>
            <person name="Grabherr M."/>
            <person name="Kleber M."/>
            <person name="Mauceli E."/>
            <person name="Brockman W."/>
            <person name="Young S."/>
            <person name="LaButti K."/>
            <person name="Sykes S."/>
            <person name="DeCaprio D."/>
            <person name="Crawford M."/>
            <person name="Koehrsen M."/>
            <person name="Engels R."/>
            <person name="Montgomery P."/>
            <person name="Pearson M."/>
            <person name="Howarth C."/>
            <person name="Larson L."/>
            <person name="White J."/>
            <person name="O'Leary S."/>
            <person name="Kodira C."/>
            <person name="Zeng Q."/>
            <person name="Yandava C."/>
            <person name="Alvarado L."/>
            <person name="Longcore J."/>
            <person name="James T."/>
        </authorList>
    </citation>
    <scope>NUCLEOTIDE SEQUENCE [LARGE SCALE GENOMIC DNA]</scope>
    <source>
        <strain evidence="3 4">JEL423</strain>
    </source>
</reference>
<organism evidence="3 4">
    <name type="scientific">Batrachochytrium dendrobatidis (strain JEL423)</name>
    <dbReference type="NCBI Taxonomy" id="403673"/>
    <lineage>
        <taxon>Eukaryota</taxon>
        <taxon>Fungi</taxon>
        <taxon>Fungi incertae sedis</taxon>
        <taxon>Chytridiomycota</taxon>
        <taxon>Chytridiomycota incertae sedis</taxon>
        <taxon>Chytridiomycetes</taxon>
        <taxon>Rhizophydiales</taxon>
        <taxon>Rhizophydiales incertae sedis</taxon>
        <taxon>Batrachochytrium</taxon>
    </lineage>
</organism>
<feature type="domain" description="CRAL-TRIO" evidence="2">
    <location>
        <begin position="191"/>
        <end position="338"/>
    </location>
</feature>
<dbReference type="SMART" id="SM01100">
    <property type="entry name" value="CRAL_TRIO_N"/>
    <property type="match status" value="1"/>
</dbReference>
<dbReference type="SUPFAM" id="SSF46938">
    <property type="entry name" value="CRAL/TRIO N-terminal domain"/>
    <property type="match status" value="1"/>
</dbReference>
<dbReference type="InterPro" id="IPR036865">
    <property type="entry name" value="CRAL-TRIO_dom_sf"/>
</dbReference>
<dbReference type="InterPro" id="IPR036273">
    <property type="entry name" value="CRAL/TRIO_N_dom_sf"/>
</dbReference>
<dbReference type="Gene3D" id="3.40.525.10">
    <property type="entry name" value="CRAL-TRIO lipid binding domain"/>
    <property type="match status" value="1"/>
</dbReference>
<gene>
    <name evidence="3" type="ORF">BDEG_24312</name>
</gene>
<evidence type="ECO:0000313" key="3">
    <source>
        <dbReference type="EMBL" id="OAJ40599.1"/>
    </source>
</evidence>
<dbReference type="AlphaFoldDB" id="A0A177WKG8"/>
<dbReference type="PANTHER" id="PTHR46590:SF1">
    <property type="entry name" value="PHOSPHATIDYLINOSITOL TRANSFER PROTEIN CSR1"/>
    <property type="match status" value="1"/>
</dbReference>
<dbReference type="Pfam" id="PF00650">
    <property type="entry name" value="CRAL_TRIO"/>
    <property type="match status" value="1"/>
</dbReference>
<dbReference type="InterPro" id="IPR011074">
    <property type="entry name" value="CRAL/TRIO_N_dom"/>
</dbReference>
<dbReference type="SMART" id="SM00516">
    <property type="entry name" value="SEC14"/>
    <property type="match status" value="1"/>
</dbReference>
<protein>
    <recommendedName>
        <fullName evidence="2">CRAL-TRIO domain-containing protein</fullName>
    </recommendedName>
</protein>
<dbReference type="STRING" id="403673.A0A177WKG8"/>
<name>A0A177WKG8_BATDL</name>
<evidence type="ECO:0000259" key="2">
    <source>
        <dbReference type="PROSITE" id="PS50191"/>
    </source>
</evidence>
<dbReference type="PANTHER" id="PTHR46590">
    <property type="entry name" value="PHOSPHATIDYLINOSITOL TRANSFER PROTEIN CSR1-RELATED"/>
    <property type="match status" value="1"/>
</dbReference>